<dbReference type="EMBL" id="VIEB01000357">
    <property type="protein sequence ID" value="TQD93826.1"/>
    <property type="molecule type" value="Genomic_DNA"/>
</dbReference>
<gene>
    <name evidence="3" type="ORF">C1H46_020598</name>
</gene>
<keyword evidence="2" id="KW-1133">Transmembrane helix</keyword>
<feature type="compositionally biased region" description="Low complexity" evidence="1">
    <location>
        <begin position="98"/>
        <end position="115"/>
    </location>
</feature>
<protein>
    <submittedName>
        <fullName evidence="3">Uncharacterized protein</fullName>
    </submittedName>
</protein>
<keyword evidence="2" id="KW-0812">Transmembrane</keyword>
<evidence type="ECO:0000256" key="2">
    <source>
        <dbReference type="SAM" id="Phobius"/>
    </source>
</evidence>
<feature type="compositionally biased region" description="Polar residues" evidence="1">
    <location>
        <begin position="72"/>
        <end position="81"/>
    </location>
</feature>
<feature type="region of interest" description="Disordered" evidence="1">
    <location>
        <begin position="69"/>
        <end position="151"/>
    </location>
</feature>
<comment type="caution">
    <text evidence="3">The sequence shown here is derived from an EMBL/GenBank/DDBJ whole genome shotgun (WGS) entry which is preliminary data.</text>
</comment>
<keyword evidence="4" id="KW-1185">Reference proteome</keyword>
<accession>A0A540M560</accession>
<dbReference type="Proteomes" id="UP000315295">
    <property type="component" value="Unassembled WGS sequence"/>
</dbReference>
<dbReference type="STRING" id="106549.A0A540M560"/>
<reference evidence="3 4" key="1">
    <citation type="journal article" date="2019" name="G3 (Bethesda)">
        <title>Sequencing of a Wild Apple (Malus baccata) Genome Unravels the Differences Between Cultivated and Wild Apple Species Regarding Disease Resistance and Cold Tolerance.</title>
        <authorList>
            <person name="Chen X."/>
        </authorList>
    </citation>
    <scope>NUCLEOTIDE SEQUENCE [LARGE SCALE GENOMIC DNA]</scope>
    <source>
        <strain evidence="4">cv. Shandingzi</strain>
        <tissue evidence="3">Leaves</tissue>
    </source>
</reference>
<dbReference type="AlphaFoldDB" id="A0A540M560"/>
<sequence>MGSFHAKYSSASVLLCFCISSIIPVVVICGHHFYSPVIISDSKQDRYSPAWIPVVQLRSKLKGTYHRLTISDDPSNVTKTQNPKRKASREQKLEQGLARARASIRRAASSPNSSSTPNDDVLFPGGTVRQQQTTTTRRQRRAKRRRESDVVGVTQLHGRPLVLLRR</sequence>
<evidence type="ECO:0000256" key="1">
    <source>
        <dbReference type="SAM" id="MobiDB-lite"/>
    </source>
</evidence>
<evidence type="ECO:0000313" key="3">
    <source>
        <dbReference type="EMBL" id="TQD93826.1"/>
    </source>
</evidence>
<organism evidence="3 4">
    <name type="scientific">Malus baccata</name>
    <name type="common">Siberian crab apple</name>
    <name type="synonym">Pyrus baccata</name>
    <dbReference type="NCBI Taxonomy" id="106549"/>
    <lineage>
        <taxon>Eukaryota</taxon>
        <taxon>Viridiplantae</taxon>
        <taxon>Streptophyta</taxon>
        <taxon>Embryophyta</taxon>
        <taxon>Tracheophyta</taxon>
        <taxon>Spermatophyta</taxon>
        <taxon>Magnoliopsida</taxon>
        <taxon>eudicotyledons</taxon>
        <taxon>Gunneridae</taxon>
        <taxon>Pentapetalae</taxon>
        <taxon>rosids</taxon>
        <taxon>fabids</taxon>
        <taxon>Rosales</taxon>
        <taxon>Rosaceae</taxon>
        <taxon>Amygdaloideae</taxon>
        <taxon>Maleae</taxon>
        <taxon>Malus</taxon>
    </lineage>
</organism>
<feature type="transmembrane region" description="Helical" evidence="2">
    <location>
        <begin position="12"/>
        <end position="34"/>
    </location>
</feature>
<proteinExistence type="predicted"/>
<evidence type="ECO:0000313" key="4">
    <source>
        <dbReference type="Proteomes" id="UP000315295"/>
    </source>
</evidence>
<keyword evidence="2" id="KW-0472">Membrane</keyword>
<name>A0A540M560_MALBA</name>